<dbReference type="CDD" id="cd00063">
    <property type="entry name" value="FN3"/>
    <property type="match status" value="2"/>
</dbReference>
<dbReference type="InterPro" id="IPR050991">
    <property type="entry name" value="ECM_Regulatory_Proteins"/>
</dbReference>
<dbReference type="PANTHER" id="PTHR46708:SF1">
    <property type="entry name" value="TENASCIN"/>
    <property type="match status" value="1"/>
</dbReference>
<feature type="non-terminal residue" evidence="4">
    <location>
        <position position="1"/>
    </location>
</feature>
<protein>
    <recommendedName>
        <fullName evidence="3">Fibronectin type-III domain-containing protein</fullName>
    </recommendedName>
</protein>
<evidence type="ECO:0000313" key="4">
    <source>
        <dbReference type="EMBL" id="KAL0194162.1"/>
    </source>
</evidence>
<evidence type="ECO:0000256" key="1">
    <source>
        <dbReference type="ARBA" id="ARBA00022737"/>
    </source>
</evidence>
<feature type="region of interest" description="Disordered" evidence="2">
    <location>
        <begin position="94"/>
        <end position="113"/>
    </location>
</feature>
<evidence type="ECO:0000313" key="5">
    <source>
        <dbReference type="Proteomes" id="UP001529510"/>
    </source>
</evidence>
<feature type="compositionally biased region" description="Basic and acidic residues" evidence="2">
    <location>
        <begin position="95"/>
        <end position="105"/>
    </location>
</feature>
<dbReference type="SUPFAM" id="SSF49265">
    <property type="entry name" value="Fibronectin type III"/>
    <property type="match status" value="1"/>
</dbReference>
<name>A0ABD0R6Q7_CIRMR</name>
<dbReference type="Pfam" id="PF00041">
    <property type="entry name" value="fn3"/>
    <property type="match status" value="1"/>
</dbReference>
<feature type="non-terminal residue" evidence="4">
    <location>
        <position position="113"/>
    </location>
</feature>
<gene>
    <name evidence="4" type="ORF">M9458_012458</name>
</gene>
<dbReference type="PROSITE" id="PS50853">
    <property type="entry name" value="FN3"/>
    <property type="match status" value="2"/>
</dbReference>
<dbReference type="Gene3D" id="2.60.40.10">
    <property type="entry name" value="Immunoglobulins"/>
    <property type="match status" value="2"/>
</dbReference>
<dbReference type="InterPro" id="IPR013783">
    <property type="entry name" value="Ig-like_fold"/>
</dbReference>
<reference evidence="4 5" key="1">
    <citation type="submission" date="2024-05" db="EMBL/GenBank/DDBJ databases">
        <title>Genome sequencing and assembly of Indian major carp, Cirrhinus mrigala (Hamilton, 1822).</title>
        <authorList>
            <person name="Mohindra V."/>
            <person name="Chowdhury L.M."/>
            <person name="Lal K."/>
            <person name="Jena J.K."/>
        </authorList>
    </citation>
    <scope>NUCLEOTIDE SEQUENCE [LARGE SCALE GENOMIC DNA]</scope>
    <source>
        <strain evidence="4">CM1030</strain>
        <tissue evidence="4">Blood</tissue>
    </source>
</reference>
<dbReference type="InterPro" id="IPR036116">
    <property type="entry name" value="FN3_sf"/>
</dbReference>
<proteinExistence type="predicted"/>
<comment type="caution">
    <text evidence="4">The sequence shown here is derived from an EMBL/GenBank/DDBJ whole genome shotgun (WGS) entry which is preliminary data.</text>
</comment>
<dbReference type="InterPro" id="IPR003961">
    <property type="entry name" value="FN3_dom"/>
</dbReference>
<feature type="region of interest" description="Disordered" evidence="2">
    <location>
        <begin position="1"/>
        <end position="22"/>
    </location>
</feature>
<evidence type="ECO:0000259" key="3">
    <source>
        <dbReference type="PROSITE" id="PS50853"/>
    </source>
</evidence>
<dbReference type="EMBL" id="JAMKFB020000005">
    <property type="protein sequence ID" value="KAL0194162.1"/>
    <property type="molecule type" value="Genomic_DNA"/>
</dbReference>
<dbReference type="Proteomes" id="UP001529510">
    <property type="component" value="Unassembled WGS sequence"/>
</dbReference>
<organism evidence="4 5">
    <name type="scientific">Cirrhinus mrigala</name>
    <name type="common">Mrigala</name>
    <dbReference type="NCBI Taxonomy" id="683832"/>
    <lineage>
        <taxon>Eukaryota</taxon>
        <taxon>Metazoa</taxon>
        <taxon>Chordata</taxon>
        <taxon>Craniata</taxon>
        <taxon>Vertebrata</taxon>
        <taxon>Euteleostomi</taxon>
        <taxon>Actinopterygii</taxon>
        <taxon>Neopterygii</taxon>
        <taxon>Teleostei</taxon>
        <taxon>Ostariophysi</taxon>
        <taxon>Cypriniformes</taxon>
        <taxon>Cyprinidae</taxon>
        <taxon>Labeoninae</taxon>
        <taxon>Labeonini</taxon>
        <taxon>Cirrhinus</taxon>
    </lineage>
</organism>
<sequence length="113" mass="12357">TDPSVHRDVDLPATDTQYSLEDLKPDTEYKVSLSSKKGDVSSEPIFESFTTGLDAPTDLKAVDQTDNSITLEWKNSRSTIDGYRIKYGPIAGGAHGEDMFPKKAGDTTWATIT</sequence>
<accession>A0ABD0R6Q7</accession>
<keyword evidence="5" id="KW-1185">Reference proteome</keyword>
<feature type="domain" description="Fibronectin type-III" evidence="3">
    <location>
        <begin position="55"/>
        <end position="113"/>
    </location>
</feature>
<keyword evidence="1" id="KW-0677">Repeat</keyword>
<evidence type="ECO:0000256" key="2">
    <source>
        <dbReference type="SAM" id="MobiDB-lite"/>
    </source>
</evidence>
<dbReference type="AlphaFoldDB" id="A0ABD0R6Q7"/>
<feature type="domain" description="Fibronectin type-III" evidence="3">
    <location>
        <begin position="1"/>
        <end position="54"/>
    </location>
</feature>
<dbReference type="PANTHER" id="PTHR46708">
    <property type="entry name" value="TENASCIN"/>
    <property type="match status" value="1"/>
</dbReference>
<feature type="compositionally biased region" description="Basic and acidic residues" evidence="2">
    <location>
        <begin position="1"/>
        <end position="10"/>
    </location>
</feature>